<dbReference type="AlphaFoldDB" id="C4WFG9"/>
<evidence type="ECO:0000313" key="2">
    <source>
        <dbReference type="Proteomes" id="UP000004386"/>
    </source>
</evidence>
<sequence>MMAGISSRCIFVSFRRGLVVFEDLAQPGLERIPKSA</sequence>
<gene>
    <name evidence="1" type="ORF">OINT_1001691</name>
</gene>
<accession>C4WFG9</accession>
<dbReference type="Proteomes" id="UP000004386">
    <property type="component" value="Unassembled WGS sequence"/>
</dbReference>
<protein>
    <submittedName>
        <fullName evidence="1">Uncharacterized protein</fullName>
    </submittedName>
</protein>
<comment type="caution">
    <text evidence="1">The sequence shown here is derived from an EMBL/GenBank/DDBJ whole genome shotgun (WGS) entry which is preliminary data.</text>
</comment>
<name>C4WFG9_9HYPH</name>
<proteinExistence type="predicted"/>
<reference evidence="1 2" key="1">
    <citation type="submission" date="2009-05" db="EMBL/GenBank/DDBJ databases">
        <authorList>
            <person name="Setubal J.C."/>
            <person name="Boyle S."/>
            <person name="Crasta O.R."/>
            <person name="Gillespie J.J."/>
            <person name="Kenyon R.W."/>
            <person name="Lu J."/>
            <person name="Mane S."/>
            <person name="Nagrani S."/>
            <person name="Shallom J.M."/>
            <person name="Shallom S."/>
            <person name="Shukla M."/>
            <person name="Snyder E.E."/>
            <person name="Sobral B.W."/>
            <person name="Wattam A.R."/>
            <person name="Will R."/>
            <person name="Williams K."/>
            <person name="Yoo H."/>
            <person name="Munk C."/>
            <person name="Tapia R."/>
            <person name="Green L."/>
            <person name="Rogers Y."/>
            <person name="Detter J.C."/>
            <person name="Bruce D."/>
            <person name="Brettin T.S."/>
            <person name="Tsolis R."/>
        </authorList>
    </citation>
    <scope>NUCLEOTIDE SEQUENCE [LARGE SCALE GENOMIC DNA]</scope>
    <source>
        <strain evidence="1 2">LMG 3301</strain>
    </source>
</reference>
<organism evidence="1 2">
    <name type="scientific">Brucella intermedia LMG 3301</name>
    <dbReference type="NCBI Taxonomy" id="641118"/>
    <lineage>
        <taxon>Bacteria</taxon>
        <taxon>Pseudomonadati</taxon>
        <taxon>Pseudomonadota</taxon>
        <taxon>Alphaproteobacteria</taxon>
        <taxon>Hyphomicrobiales</taxon>
        <taxon>Brucellaceae</taxon>
        <taxon>Brucella/Ochrobactrum group</taxon>
        <taxon>Brucella</taxon>
    </lineage>
</organism>
<evidence type="ECO:0000313" key="1">
    <source>
        <dbReference type="EMBL" id="EEQ96266.1"/>
    </source>
</evidence>
<dbReference type="HOGENOM" id="CLU_3357347_0_0_5"/>
<dbReference type="EMBL" id="ACQA01000001">
    <property type="protein sequence ID" value="EEQ96266.1"/>
    <property type="molecule type" value="Genomic_DNA"/>
</dbReference>